<dbReference type="InterPro" id="IPR000073">
    <property type="entry name" value="AB_hydrolase_1"/>
</dbReference>
<evidence type="ECO:0000313" key="3">
    <source>
        <dbReference type="EMBL" id="KSU78737.1"/>
    </source>
</evidence>
<accession>A0A0V8IVE2</accession>
<keyword evidence="4" id="KW-1185">Reference proteome</keyword>
<evidence type="ECO:0000256" key="1">
    <source>
        <dbReference type="ARBA" id="ARBA00008645"/>
    </source>
</evidence>
<proteinExistence type="inferred from homology"/>
<dbReference type="PANTHER" id="PTHR43039">
    <property type="entry name" value="ESTERASE-RELATED"/>
    <property type="match status" value="1"/>
</dbReference>
<evidence type="ECO:0000259" key="2">
    <source>
        <dbReference type="Pfam" id="PF00561"/>
    </source>
</evidence>
<dbReference type="EMBL" id="LNQM01000001">
    <property type="protein sequence ID" value="KSU78737.1"/>
    <property type="molecule type" value="Genomic_DNA"/>
</dbReference>
<sequence>MVEALTAEAVARRNNVTVLGRQDGPVMLFAHGYGCDQDVWRRLVPYFADDYRVVLFDHVGAGHSDIEAYDREKYGTLDGYAADILEICAAFDLTDVVLVGHSVSAIIALIAAANEPERFSRLVLVAPSPRYTNDAADGYLGGFTQEDIDGLLASLDSNYFAWAEALAPMAMGNPDAPEYAEELRSSFCRTNPAIARHFARVTFLSDSRYILDRVRSDSLVLQCSDDLLAPTEVGSYVHRHLGHSSLVRLQATGHCPHVSAPGATAQAIRRYLRQRP</sequence>
<name>A0A0V8IVE2_9MICC</name>
<dbReference type="GO" id="GO:0003824">
    <property type="term" value="F:catalytic activity"/>
    <property type="evidence" value="ECO:0007669"/>
    <property type="project" value="UniProtKB-ARBA"/>
</dbReference>
<dbReference type="PRINTS" id="PR00111">
    <property type="entry name" value="ABHYDROLASE"/>
</dbReference>
<protein>
    <submittedName>
        <fullName evidence="3">Sigma factor sigB regulation protein rsbQ</fullName>
    </submittedName>
</protein>
<evidence type="ECO:0000313" key="4">
    <source>
        <dbReference type="Proteomes" id="UP000053199"/>
    </source>
</evidence>
<dbReference type="Gene3D" id="3.40.50.1820">
    <property type="entry name" value="alpha/beta hydrolase"/>
    <property type="match status" value="1"/>
</dbReference>
<dbReference type="Proteomes" id="UP000053199">
    <property type="component" value="Unassembled WGS sequence"/>
</dbReference>
<dbReference type="SUPFAM" id="SSF53474">
    <property type="entry name" value="alpha/beta-Hydrolases"/>
    <property type="match status" value="1"/>
</dbReference>
<organism evidence="3 4">
    <name type="scientific">Pseudarthrobacter enclensis</name>
    <dbReference type="NCBI Taxonomy" id="993070"/>
    <lineage>
        <taxon>Bacteria</taxon>
        <taxon>Bacillati</taxon>
        <taxon>Actinomycetota</taxon>
        <taxon>Actinomycetes</taxon>
        <taxon>Micrococcales</taxon>
        <taxon>Micrococcaceae</taxon>
        <taxon>Pseudarthrobacter</taxon>
    </lineage>
</organism>
<dbReference type="AlphaFoldDB" id="A0A0V8IVE2"/>
<comment type="similarity">
    <text evidence="1">Belongs to the AB hydrolase superfamily.</text>
</comment>
<dbReference type="InterPro" id="IPR029058">
    <property type="entry name" value="AB_hydrolase_fold"/>
</dbReference>
<reference evidence="3 4" key="1">
    <citation type="journal article" date="2014" name="Arch. Microbiol.">
        <title>Arthrobacter enclensis sp. nov., isolated from sediment sample.</title>
        <authorList>
            <person name="Dastager S.G."/>
            <person name="Liu Q."/>
            <person name="Tang S.K."/>
            <person name="Krishnamurthi S."/>
            <person name="Lee J.C."/>
            <person name="Li W.J."/>
        </authorList>
    </citation>
    <scope>NUCLEOTIDE SEQUENCE [LARGE SCALE GENOMIC DNA]</scope>
    <source>
        <strain evidence="3 4">NIO-1008</strain>
    </source>
</reference>
<dbReference type="STRING" id="993070.AS031_01430"/>
<dbReference type="Pfam" id="PF00561">
    <property type="entry name" value="Abhydrolase_1"/>
    <property type="match status" value="1"/>
</dbReference>
<comment type="caution">
    <text evidence="3">The sequence shown here is derived from an EMBL/GenBank/DDBJ whole genome shotgun (WGS) entry which is preliminary data.</text>
</comment>
<feature type="domain" description="AB hydrolase-1" evidence="2">
    <location>
        <begin position="25"/>
        <end position="259"/>
    </location>
</feature>
<dbReference type="RefSeq" id="WP_058266364.1">
    <property type="nucleotide sequence ID" value="NZ_FMAZ01000001.1"/>
</dbReference>
<gene>
    <name evidence="3" type="ORF">AS031_01430</name>
</gene>
<dbReference type="OrthoDB" id="8680283at2"/>